<accession>A0AAN7HP33</accession>
<name>A0AAN7HP33_9PEZI</name>
<feature type="region of interest" description="Disordered" evidence="1">
    <location>
        <begin position="1"/>
        <end position="49"/>
    </location>
</feature>
<evidence type="ECO:0000313" key="2">
    <source>
        <dbReference type="EMBL" id="KAK4251897.1"/>
    </source>
</evidence>
<dbReference type="AlphaFoldDB" id="A0AAN7HP33"/>
<proteinExistence type="predicted"/>
<protein>
    <recommendedName>
        <fullName evidence="4">Heat shock factor binding protein 1</fullName>
    </recommendedName>
</protein>
<dbReference type="EMBL" id="MU857603">
    <property type="protein sequence ID" value="KAK4251897.1"/>
    <property type="molecule type" value="Genomic_DNA"/>
</dbReference>
<organism evidence="2 3">
    <name type="scientific">Corynascus novoguineensis</name>
    <dbReference type="NCBI Taxonomy" id="1126955"/>
    <lineage>
        <taxon>Eukaryota</taxon>
        <taxon>Fungi</taxon>
        <taxon>Dikarya</taxon>
        <taxon>Ascomycota</taxon>
        <taxon>Pezizomycotina</taxon>
        <taxon>Sordariomycetes</taxon>
        <taxon>Sordariomycetidae</taxon>
        <taxon>Sordariales</taxon>
        <taxon>Chaetomiaceae</taxon>
        <taxon>Corynascus</taxon>
    </lineage>
</organism>
<feature type="region of interest" description="Disordered" evidence="1">
    <location>
        <begin position="77"/>
        <end position="105"/>
    </location>
</feature>
<sequence length="105" mass="10633">MAPTTGAQAQQEEGTPSSSTQVDAPSTPAEPPAPSPTSSSAGDNVAQTASTLEANLTSLENKLDAILASFGISEADLDALDEQESPKTQKEENGNGTSREDGKSA</sequence>
<feature type="compositionally biased region" description="Basic and acidic residues" evidence="1">
    <location>
        <begin position="84"/>
        <end position="105"/>
    </location>
</feature>
<comment type="caution">
    <text evidence="2">The sequence shown here is derived from an EMBL/GenBank/DDBJ whole genome shotgun (WGS) entry which is preliminary data.</text>
</comment>
<reference evidence="2" key="2">
    <citation type="submission" date="2023-05" db="EMBL/GenBank/DDBJ databases">
        <authorList>
            <consortium name="Lawrence Berkeley National Laboratory"/>
            <person name="Steindorff A."/>
            <person name="Hensen N."/>
            <person name="Bonometti L."/>
            <person name="Westerberg I."/>
            <person name="Brannstrom I.O."/>
            <person name="Guillou S."/>
            <person name="Cros-Aarteil S."/>
            <person name="Calhoun S."/>
            <person name="Haridas S."/>
            <person name="Kuo A."/>
            <person name="Mondo S."/>
            <person name="Pangilinan J."/>
            <person name="Riley R."/>
            <person name="Labutti K."/>
            <person name="Andreopoulos B."/>
            <person name="Lipzen A."/>
            <person name="Chen C."/>
            <person name="Yanf M."/>
            <person name="Daum C."/>
            <person name="Ng V."/>
            <person name="Clum A."/>
            <person name="Ohm R."/>
            <person name="Martin F."/>
            <person name="Silar P."/>
            <person name="Natvig D."/>
            <person name="Lalanne C."/>
            <person name="Gautier V."/>
            <person name="Ament-Velasquez S.L."/>
            <person name="Kruys A."/>
            <person name="Hutchinson M.I."/>
            <person name="Powell A.J."/>
            <person name="Barry K."/>
            <person name="Miller A.N."/>
            <person name="Grigoriev I.V."/>
            <person name="Debuchy R."/>
            <person name="Gladieux P."/>
            <person name="Thoren M.H."/>
            <person name="Johannesson H."/>
        </authorList>
    </citation>
    <scope>NUCLEOTIDE SEQUENCE</scope>
    <source>
        <strain evidence="2">CBS 359.72</strain>
    </source>
</reference>
<reference evidence="2" key="1">
    <citation type="journal article" date="2023" name="Mol. Phylogenet. Evol.">
        <title>Genome-scale phylogeny and comparative genomics of the fungal order Sordariales.</title>
        <authorList>
            <person name="Hensen N."/>
            <person name="Bonometti L."/>
            <person name="Westerberg I."/>
            <person name="Brannstrom I.O."/>
            <person name="Guillou S."/>
            <person name="Cros-Aarteil S."/>
            <person name="Calhoun S."/>
            <person name="Haridas S."/>
            <person name="Kuo A."/>
            <person name="Mondo S."/>
            <person name="Pangilinan J."/>
            <person name="Riley R."/>
            <person name="LaButti K."/>
            <person name="Andreopoulos B."/>
            <person name="Lipzen A."/>
            <person name="Chen C."/>
            <person name="Yan M."/>
            <person name="Daum C."/>
            <person name="Ng V."/>
            <person name="Clum A."/>
            <person name="Steindorff A."/>
            <person name="Ohm R.A."/>
            <person name="Martin F."/>
            <person name="Silar P."/>
            <person name="Natvig D.O."/>
            <person name="Lalanne C."/>
            <person name="Gautier V."/>
            <person name="Ament-Velasquez S.L."/>
            <person name="Kruys A."/>
            <person name="Hutchinson M.I."/>
            <person name="Powell A.J."/>
            <person name="Barry K."/>
            <person name="Miller A.N."/>
            <person name="Grigoriev I.V."/>
            <person name="Debuchy R."/>
            <person name="Gladieux P."/>
            <person name="Hiltunen Thoren M."/>
            <person name="Johannesson H."/>
        </authorList>
    </citation>
    <scope>NUCLEOTIDE SEQUENCE</scope>
    <source>
        <strain evidence="2">CBS 359.72</strain>
    </source>
</reference>
<keyword evidence="3" id="KW-1185">Reference proteome</keyword>
<evidence type="ECO:0000256" key="1">
    <source>
        <dbReference type="SAM" id="MobiDB-lite"/>
    </source>
</evidence>
<dbReference type="Proteomes" id="UP001303647">
    <property type="component" value="Unassembled WGS sequence"/>
</dbReference>
<gene>
    <name evidence="2" type="ORF">C7999DRAFT_27580</name>
</gene>
<evidence type="ECO:0000313" key="3">
    <source>
        <dbReference type="Proteomes" id="UP001303647"/>
    </source>
</evidence>
<evidence type="ECO:0008006" key="4">
    <source>
        <dbReference type="Google" id="ProtNLM"/>
    </source>
</evidence>
<feature type="compositionally biased region" description="Polar residues" evidence="1">
    <location>
        <begin position="1"/>
        <end position="23"/>
    </location>
</feature>